<dbReference type="OrthoDB" id="7865640at2"/>
<organism evidence="1 2">
    <name type="scientific">Oceanicola granulosus (strain ATCC BAA-861 / DSM 15982 / KCTC 12143 / HTCC2516)</name>
    <dbReference type="NCBI Taxonomy" id="314256"/>
    <lineage>
        <taxon>Bacteria</taxon>
        <taxon>Pseudomonadati</taxon>
        <taxon>Pseudomonadota</taxon>
        <taxon>Alphaproteobacteria</taxon>
        <taxon>Rhodobacterales</taxon>
        <taxon>Roseobacteraceae</taxon>
        <taxon>Oceanicola</taxon>
    </lineage>
</organism>
<sequence>MRVMRIVLLLSLALNLAVVGLVAGAALSGKRFAPPRYDLSLGPIGAALSEEDRRAIGARLRDQPGLPSGPRARRRMMEEMLAVLRSDPFDPAPLAEAMAQHRARSAAVLEAGQAALLERLAAMSPAERAALADRLEAGARRPGRSRDGG</sequence>
<keyword evidence="2" id="KW-1185">Reference proteome</keyword>
<dbReference type="InterPro" id="IPR025961">
    <property type="entry name" value="Metal_resist"/>
</dbReference>
<dbReference type="RefSeq" id="WP_007256556.1">
    <property type="nucleotide sequence ID" value="NZ_CH724108.1"/>
</dbReference>
<evidence type="ECO:0000313" key="1">
    <source>
        <dbReference type="EMBL" id="EAR49427.1"/>
    </source>
</evidence>
<dbReference type="HOGENOM" id="CLU_122852_0_0_5"/>
<proteinExistence type="predicted"/>
<dbReference type="AlphaFoldDB" id="Q2C9S3"/>
<comment type="caution">
    <text evidence="1">The sequence shown here is derived from an EMBL/GenBank/DDBJ whole genome shotgun (WGS) entry which is preliminary data.</text>
</comment>
<dbReference type="EMBL" id="AAOT01000072">
    <property type="protein sequence ID" value="EAR49427.1"/>
    <property type="molecule type" value="Genomic_DNA"/>
</dbReference>
<evidence type="ECO:0000313" key="2">
    <source>
        <dbReference type="Proteomes" id="UP000003635"/>
    </source>
</evidence>
<dbReference type="Proteomes" id="UP000003635">
    <property type="component" value="Unassembled WGS sequence"/>
</dbReference>
<dbReference type="STRING" id="314256.OG2516_15209"/>
<gene>
    <name evidence="1" type="ORF">OG2516_15209</name>
</gene>
<dbReference type="Pfam" id="PF13801">
    <property type="entry name" value="Metal_resist"/>
    <property type="match status" value="1"/>
</dbReference>
<dbReference type="eggNOG" id="COG5612">
    <property type="taxonomic scope" value="Bacteria"/>
</dbReference>
<accession>Q2C9S3</accession>
<reference evidence="1 2" key="1">
    <citation type="journal article" date="2010" name="J. Bacteriol.">
        <title>Genome sequences of Oceanicola granulosus HTCC2516(T) and Oceanicola batsensis HTCC2597(TDelta).</title>
        <authorList>
            <person name="Thrash J.C."/>
            <person name="Cho J.C."/>
            <person name="Vergin K.L."/>
            <person name="Giovannoni S.J."/>
        </authorList>
    </citation>
    <scope>NUCLEOTIDE SEQUENCE [LARGE SCALE GENOMIC DNA]</scope>
    <source>
        <strain evidence="2">ATCC BAA-861 / DSM 15982 / KCTC 12143 / HTCC2516</strain>
    </source>
</reference>
<name>Q2C9S3_OCEGH</name>
<evidence type="ECO:0008006" key="3">
    <source>
        <dbReference type="Google" id="ProtNLM"/>
    </source>
</evidence>
<protein>
    <recommendedName>
        <fullName evidence="3">Periplasmic heavy metal sensor</fullName>
    </recommendedName>
</protein>